<dbReference type="AlphaFoldDB" id="A0A6S6PMX5"/>
<dbReference type="Proteomes" id="UP000515220">
    <property type="component" value="Chromosome"/>
</dbReference>
<accession>A0A6S6PMX5</accession>
<protein>
    <recommendedName>
        <fullName evidence="3">Methyltransferase</fullName>
    </recommendedName>
</protein>
<gene>
    <name evidence="1" type="ORF">AAJCM20276_27300</name>
</gene>
<proteinExistence type="predicted"/>
<evidence type="ECO:0008006" key="3">
    <source>
        <dbReference type="Google" id="ProtNLM"/>
    </source>
</evidence>
<dbReference type="RefSeq" id="WP_099347956.1">
    <property type="nucleotide sequence ID" value="NZ_AP023326.1"/>
</dbReference>
<sequence length="190" mass="21558">MRASGYERNDDDWYQEPEWATDALLAVERPFVGRVMDPCCGGGNIVRRLRDARCMTSASDCAPRWDEACVVPYQLALSWKPVSVISNPPYDQAQDFIETALKFTKDRVCVLLRLAFLEGMKRYDWFQTAPLARVWVFSRRVSMPPGGKHIPAKGGSIAYAWFVFEKGHRGPPQIGWLDPAFGEKKREVAA</sequence>
<dbReference type="InterPro" id="IPR029063">
    <property type="entry name" value="SAM-dependent_MTases_sf"/>
</dbReference>
<dbReference type="EMBL" id="AP023326">
    <property type="protein sequence ID" value="BCI68106.1"/>
    <property type="molecule type" value="Genomic_DNA"/>
</dbReference>
<name>A0A6S6PMX5_ACEAC</name>
<reference evidence="1 2" key="1">
    <citation type="submission" date="2020-07" db="EMBL/GenBank/DDBJ databases">
        <title>Complete Genome Sequence of an acetic acid bacterium, Acetobacter aceti JCM20276.</title>
        <authorList>
            <person name="Hirose Y."/>
            <person name="Mihara H."/>
        </authorList>
    </citation>
    <scope>NUCLEOTIDE SEQUENCE [LARGE SCALE GENOMIC DNA]</scope>
    <source>
        <strain evidence="1 2">JCM20276</strain>
    </source>
</reference>
<organism evidence="1 2">
    <name type="scientific">Acetobacter aceti</name>
    <dbReference type="NCBI Taxonomy" id="435"/>
    <lineage>
        <taxon>Bacteria</taxon>
        <taxon>Pseudomonadati</taxon>
        <taxon>Pseudomonadota</taxon>
        <taxon>Alphaproteobacteria</taxon>
        <taxon>Acetobacterales</taxon>
        <taxon>Acetobacteraceae</taxon>
        <taxon>Acetobacter</taxon>
        <taxon>Acetobacter subgen. Acetobacter</taxon>
    </lineage>
</organism>
<dbReference type="SUPFAM" id="SSF53335">
    <property type="entry name" value="S-adenosyl-L-methionine-dependent methyltransferases"/>
    <property type="match status" value="1"/>
</dbReference>
<evidence type="ECO:0000313" key="2">
    <source>
        <dbReference type="Proteomes" id="UP000515220"/>
    </source>
</evidence>
<evidence type="ECO:0000313" key="1">
    <source>
        <dbReference type="EMBL" id="BCI68106.1"/>
    </source>
</evidence>